<dbReference type="InterPro" id="IPR040452">
    <property type="entry name" value="SfsA_C"/>
</dbReference>
<dbReference type="OrthoDB" id="199134at2759"/>
<comment type="caution">
    <text evidence="3">The sequence shown here is derived from an EMBL/GenBank/DDBJ whole genome shotgun (WGS) entry which is preliminary data.</text>
</comment>
<gene>
    <name evidence="3" type="primary">sfsA</name>
    <name evidence="3" type="ORF">SNEC2469_LOCUS24209</name>
</gene>
<dbReference type="HAMAP" id="MF_00095">
    <property type="entry name" value="SfsA"/>
    <property type="match status" value="1"/>
</dbReference>
<evidence type="ECO:0000313" key="4">
    <source>
        <dbReference type="Proteomes" id="UP000601435"/>
    </source>
</evidence>
<dbReference type="InterPro" id="IPR041465">
    <property type="entry name" value="SfsA_N"/>
</dbReference>
<dbReference type="EMBL" id="CAJNJA010046240">
    <property type="protein sequence ID" value="CAE7815829.1"/>
    <property type="molecule type" value="Genomic_DNA"/>
</dbReference>
<organism evidence="3 4">
    <name type="scientific">Symbiodinium necroappetens</name>
    <dbReference type="NCBI Taxonomy" id="1628268"/>
    <lineage>
        <taxon>Eukaryota</taxon>
        <taxon>Sar</taxon>
        <taxon>Alveolata</taxon>
        <taxon>Dinophyceae</taxon>
        <taxon>Suessiales</taxon>
        <taxon>Symbiodiniaceae</taxon>
        <taxon>Symbiodinium</taxon>
    </lineage>
</organism>
<dbReference type="Gene3D" id="3.40.1350.60">
    <property type="match status" value="1"/>
</dbReference>
<feature type="domain" description="SfsA N-terminal OB" evidence="2">
    <location>
        <begin position="13"/>
        <end position="80"/>
    </location>
</feature>
<reference evidence="3" key="1">
    <citation type="submission" date="2021-02" db="EMBL/GenBank/DDBJ databases">
        <authorList>
            <person name="Dougan E. K."/>
            <person name="Rhodes N."/>
            <person name="Thang M."/>
            <person name="Chan C."/>
        </authorList>
    </citation>
    <scope>NUCLEOTIDE SEQUENCE</scope>
</reference>
<accession>A0A812Z7A0</accession>
<dbReference type="NCBIfam" id="TIGR00230">
    <property type="entry name" value="sfsA"/>
    <property type="match status" value="1"/>
</dbReference>
<dbReference type="PANTHER" id="PTHR30545:SF2">
    <property type="entry name" value="SUGAR FERMENTATION STIMULATION PROTEIN A"/>
    <property type="match status" value="1"/>
</dbReference>
<dbReference type="AlphaFoldDB" id="A0A812Z7A0"/>
<dbReference type="GO" id="GO:0003677">
    <property type="term" value="F:DNA binding"/>
    <property type="evidence" value="ECO:0007669"/>
    <property type="project" value="InterPro"/>
</dbReference>
<dbReference type="Pfam" id="PF17746">
    <property type="entry name" value="SfsA_N"/>
    <property type="match status" value="1"/>
</dbReference>
<evidence type="ECO:0000259" key="1">
    <source>
        <dbReference type="Pfam" id="PF03749"/>
    </source>
</evidence>
<sequence>MRFDPPLVTARLLRRYKRFLADVVLDRPGEAPAAEREVTVHCPNPGAMLGLDTPGARVWLSPARNPARKLRWTWELTEPADGLGRGLVGINTSHPNRLAAEAVAAGTIPELAGYAGLRREVKYGRNSRIDLLLEDPRRPACYVEVKNVHLLRRRDAAGEGLAEFPDCVTARGAKHLEELGDMVEAGHRAVMLYVVQRSDCAAFAVAGDIDPAYAEALRRARARGVEALCVACRITPEEIVVARPLPLQL</sequence>
<evidence type="ECO:0000313" key="3">
    <source>
        <dbReference type="EMBL" id="CAE7815829.1"/>
    </source>
</evidence>
<keyword evidence="4" id="KW-1185">Reference proteome</keyword>
<evidence type="ECO:0000259" key="2">
    <source>
        <dbReference type="Pfam" id="PF17746"/>
    </source>
</evidence>
<dbReference type="Gene3D" id="2.40.50.580">
    <property type="match status" value="1"/>
</dbReference>
<name>A0A812Z7A0_9DINO</name>
<protein>
    <submittedName>
        <fullName evidence="3">SfsA protein</fullName>
    </submittedName>
</protein>
<dbReference type="Pfam" id="PF03749">
    <property type="entry name" value="SfsA"/>
    <property type="match status" value="1"/>
</dbReference>
<dbReference type="PANTHER" id="PTHR30545">
    <property type="entry name" value="SUGAR FERMENTATION STIMULATION PROTEIN A"/>
    <property type="match status" value="1"/>
</dbReference>
<dbReference type="Proteomes" id="UP000601435">
    <property type="component" value="Unassembled WGS sequence"/>
</dbReference>
<dbReference type="CDD" id="cd22359">
    <property type="entry name" value="SfsA-like_bacterial"/>
    <property type="match status" value="1"/>
</dbReference>
<proteinExistence type="inferred from homology"/>
<feature type="domain" description="Sugar fermentation stimulation protein C-terminal" evidence="1">
    <location>
        <begin position="94"/>
        <end position="238"/>
    </location>
</feature>
<dbReference type="InterPro" id="IPR005224">
    <property type="entry name" value="SfsA"/>
</dbReference>